<comment type="similarity">
    <text evidence="1">Belongs to the ataxin-10 family.</text>
</comment>
<dbReference type="Proteomes" id="UP001201163">
    <property type="component" value="Unassembled WGS sequence"/>
</dbReference>
<protein>
    <recommendedName>
        <fullName evidence="5">Ataxin-10 homolog</fullName>
    </recommendedName>
    <alternativeName>
        <fullName evidence="6">Copper transport protein 86</fullName>
    </alternativeName>
</protein>
<feature type="region of interest" description="Disordered" evidence="8">
    <location>
        <begin position="321"/>
        <end position="344"/>
    </location>
</feature>
<dbReference type="PANTHER" id="PTHR13255:SF0">
    <property type="entry name" value="ATAXIN-10"/>
    <property type="match status" value="1"/>
</dbReference>
<feature type="domain" description="Ataxin-10" evidence="9">
    <location>
        <begin position="452"/>
        <end position="526"/>
    </location>
</feature>
<evidence type="ECO:0000256" key="8">
    <source>
        <dbReference type="SAM" id="MobiDB-lite"/>
    </source>
</evidence>
<dbReference type="InterPro" id="IPR011989">
    <property type="entry name" value="ARM-like"/>
</dbReference>
<evidence type="ECO:0000256" key="6">
    <source>
        <dbReference type="ARBA" id="ARBA00044805"/>
    </source>
</evidence>
<dbReference type="InterPro" id="IPR016024">
    <property type="entry name" value="ARM-type_fold"/>
</dbReference>
<dbReference type="EMBL" id="JAKELL010000002">
    <property type="protein sequence ID" value="KAH9000299.1"/>
    <property type="molecule type" value="Genomic_DNA"/>
</dbReference>
<evidence type="ECO:0000313" key="10">
    <source>
        <dbReference type="EMBL" id="KAH9000299.1"/>
    </source>
</evidence>
<dbReference type="Gene3D" id="1.25.10.10">
    <property type="entry name" value="Leucine-rich Repeat Variant"/>
    <property type="match status" value="1"/>
</dbReference>
<evidence type="ECO:0000313" key="11">
    <source>
        <dbReference type="Proteomes" id="UP001201163"/>
    </source>
</evidence>
<dbReference type="SUPFAM" id="SSF48371">
    <property type="entry name" value="ARM repeat"/>
    <property type="match status" value="1"/>
</dbReference>
<feature type="repeat" description="ARM" evidence="7">
    <location>
        <begin position="478"/>
        <end position="518"/>
    </location>
</feature>
<dbReference type="InterPro" id="IPR000225">
    <property type="entry name" value="Armadillo"/>
</dbReference>
<evidence type="ECO:0000256" key="1">
    <source>
        <dbReference type="ARBA" id="ARBA00008384"/>
    </source>
</evidence>
<evidence type="ECO:0000256" key="7">
    <source>
        <dbReference type="PROSITE-ProRule" id="PRU00259"/>
    </source>
</evidence>
<gene>
    <name evidence="10" type="ORF">EDB92DRAFT_1789330</name>
</gene>
<evidence type="ECO:0000256" key="5">
    <source>
        <dbReference type="ARBA" id="ARBA00044801"/>
    </source>
</evidence>
<accession>A0AAD4LQN2</accession>
<evidence type="ECO:0000256" key="4">
    <source>
        <dbReference type="ARBA" id="ARBA00044746"/>
    </source>
</evidence>
<proteinExistence type="inferred from homology"/>
<comment type="function">
    <text evidence="4">May play a role in the regulation of cytokinesis.</text>
</comment>
<evidence type="ECO:0000259" key="9">
    <source>
        <dbReference type="Pfam" id="PF09759"/>
    </source>
</evidence>
<dbReference type="GO" id="GO:0051301">
    <property type="term" value="P:cell division"/>
    <property type="evidence" value="ECO:0007669"/>
    <property type="project" value="UniProtKB-KW"/>
</dbReference>
<reference evidence="10" key="1">
    <citation type="submission" date="2022-01" db="EMBL/GenBank/DDBJ databases">
        <title>Comparative genomics reveals a dynamic genome evolution in the ectomycorrhizal milk-cap (Lactarius) mushrooms.</title>
        <authorList>
            <consortium name="DOE Joint Genome Institute"/>
            <person name="Lebreton A."/>
            <person name="Tang N."/>
            <person name="Kuo A."/>
            <person name="LaButti K."/>
            <person name="Drula E."/>
            <person name="Barry K."/>
            <person name="Clum A."/>
            <person name="Lipzen A."/>
            <person name="Mousain D."/>
            <person name="Ng V."/>
            <person name="Wang R."/>
            <person name="Wang X."/>
            <person name="Dai Y."/>
            <person name="Henrissat B."/>
            <person name="Grigoriev I.V."/>
            <person name="Guerin-Laguette A."/>
            <person name="Yu F."/>
            <person name="Martin F.M."/>
        </authorList>
    </citation>
    <scope>NUCLEOTIDE SEQUENCE</scope>
    <source>
        <strain evidence="10">QP</strain>
    </source>
</reference>
<name>A0AAD4LQN2_9AGAM</name>
<dbReference type="PROSITE" id="PS50176">
    <property type="entry name" value="ARM_REPEAT"/>
    <property type="match status" value="1"/>
</dbReference>
<dbReference type="Pfam" id="PF09759">
    <property type="entry name" value="Atx10homo_assoc"/>
    <property type="match status" value="1"/>
</dbReference>
<organism evidence="10 11">
    <name type="scientific">Lactarius akahatsu</name>
    <dbReference type="NCBI Taxonomy" id="416441"/>
    <lineage>
        <taxon>Eukaryota</taxon>
        <taxon>Fungi</taxon>
        <taxon>Dikarya</taxon>
        <taxon>Basidiomycota</taxon>
        <taxon>Agaricomycotina</taxon>
        <taxon>Agaricomycetes</taxon>
        <taxon>Russulales</taxon>
        <taxon>Russulaceae</taxon>
        <taxon>Lactarius</taxon>
    </lineage>
</organism>
<keyword evidence="11" id="KW-1185">Reference proteome</keyword>
<keyword evidence="2" id="KW-0132">Cell division</keyword>
<dbReference type="PANTHER" id="PTHR13255">
    <property type="entry name" value="ATAXIN-10"/>
    <property type="match status" value="1"/>
</dbReference>
<keyword evidence="3" id="KW-0131">Cell cycle</keyword>
<dbReference type="InterPro" id="IPR051374">
    <property type="entry name" value="Ataxin-10/CTR86_families"/>
</dbReference>
<dbReference type="GO" id="GO:0005829">
    <property type="term" value="C:cytosol"/>
    <property type="evidence" value="ECO:0007669"/>
    <property type="project" value="TreeGrafter"/>
</dbReference>
<evidence type="ECO:0000256" key="3">
    <source>
        <dbReference type="ARBA" id="ARBA00023306"/>
    </source>
</evidence>
<sequence length="529" mass="58206">MAAPNPHSQLLQVFSSLNSDIYAFSSALRADLDDLSQEIASNKTLRIQLGSQQPPIWAPLHELWNNLTRLQSVGSGSDHTPSQHIYLVVSLAKFTRNLVADVPFNQKNAFIIEPHIRQLIYLYTAWTKDGDESTFTVTRILAQTLSNLVTGNQELIDQFWDVQMQTPEEKSILIRLTGLPDPRSLTSVLVLVMNCIYDSHERGYTLVTTSIGVRVCVSILDRLEGLLDCPESGDEGKVFELGYGLFSRLFQLGLFPEVYRRTSMQDEVISPSQTTLLKLVDSFLQSIPASFLDEGDHLRNLTAFLASVLLSQAENGRRAIQQVTGTPSPEPRATSDIRDSGGSVRRSSGGAVDLQLSGVCVALVLLSTSLSSILLAERENGGGVTTDPDLVIPLVCVLHKHGDIALVLETLRSFDAFLPRINFGKVKPSYPHGDGGGGAPAQSAGEAGFSYLKRDLVRLLGILCYNNKAMQDRVRLCGGIPVVLNLCVIDDRNPYLREHALFAMRNLLHNNSENKAVVDTFRADEHVEL</sequence>
<dbReference type="InterPro" id="IPR019156">
    <property type="entry name" value="Ataxin-10_domain"/>
</dbReference>
<comment type="caution">
    <text evidence="10">The sequence shown here is derived from an EMBL/GenBank/DDBJ whole genome shotgun (WGS) entry which is preliminary data.</text>
</comment>
<evidence type="ECO:0000256" key="2">
    <source>
        <dbReference type="ARBA" id="ARBA00022618"/>
    </source>
</evidence>
<dbReference type="AlphaFoldDB" id="A0AAD4LQN2"/>